<feature type="transmembrane region" description="Helical" evidence="1">
    <location>
        <begin position="205"/>
        <end position="229"/>
    </location>
</feature>
<feature type="domain" description="Acyltransferase 3" evidence="2">
    <location>
        <begin position="23"/>
        <end position="372"/>
    </location>
</feature>
<feature type="transmembrane region" description="Helical" evidence="1">
    <location>
        <begin position="161"/>
        <end position="178"/>
    </location>
</feature>
<feature type="transmembrane region" description="Helical" evidence="1">
    <location>
        <begin position="241"/>
        <end position="258"/>
    </location>
</feature>
<keyword evidence="4" id="KW-0012">Acyltransferase</keyword>
<dbReference type="EMBL" id="CP082781">
    <property type="protein sequence ID" value="UGS28079.1"/>
    <property type="molecule type" value="Genomic_DNA"/>
</dbReference>
<keyword evidence="5" id="KW-1185">Reference proteome</keyword>
<dbReference type="Pfam" id="PF01757">
    <property type="entry name" value="Acyl_transf_3"/>
    <property type="match status" value="1"/>
</dbReference>
<dbReference type="RefSeq" id="WP_231821271.1">
    <property type="nucleotide sequence ID" value="NZ_CP082781.1"/>
</dbReference>
<keyword evidence="4" id="KW-0808">Transferase</keyword>
<evidence type="ECO:0000313" key="4">
    <source>
        <dbReference type="EMBL" id="UGS28079.1"/>
    </source>
</evidence>
<dbReference type="InterPro" id="IPR050879">
    <property type="entry name" value="Acyltransferase_3"/>
</dbReference>
<dbReference type="GO" id="GO:0016746">
    <property type="term" value="F:acyltransferase activity"/>
    <property type="evidence" value="ECO:0007669"/>
    <property type="project" value="UniProtKB-KW"/>
</dbReference>
<evidence type="ECO:0000313" key="5">
    <source>
        <dbReference type="Proteomes" id="UP001199642"/>
    </source>
</evidence>
<feature type="transmembrane region" description="Helical" evidence="1">
    <location>
        <begin position="265"/>
        <end position="284"/>
    </location>
</feature>
<feature type="domain" description="SGNH" evidence="3">
    <location>
        <begin position="489"/>
        <end position="714"/>
    </location>
</feature>
<feature type="transmembrane region" description="Helical" evidence="1">
    <location>
        <begin position="356"/>
        <end position="374"/>
    </location>
</feature>
<feature type="transmembrane region" description="Helical" evidence="1">
    <location>
        <begin position="290"/>
        <end position="308"/>
    </location>
</feature>
<name>A0ABY3RVS8_9MICO</name>
<dbReference type="InterPro" id="IPR002656">
    <property type="entry name" value="Acyl_transf_3_dom"/>
</dbReference>
<feature type="transmembrane region" description="Helical" evidence="1">
    <location>
        <begin position="395"/>
        <end position="416"/>
    </location>
</feature>
<dbReference type="Pfam" id="PF19040">
    <property type="entry name" value="SGNH"/>
    <property type="match status" value="1"/>
</dbReference>
<feature type="transmembrane region" description="Helical" evidence="1">
    <location>
        <begin position="24"/>
        <end position="41"/>
    </location>
</feature>
<dbReference type="InterPro" id="IPR043968">
    <property type="entry name" value="SGNH"/>
</dbReference>
<evidence type="ECO:0000256" key="1">
    <source>
        <dbReference type="SAM" id="Phobius"/>
    </source>
</evidence>
<accession>A0ABY3RVS8</accession>
<feature type="transmembrane region" description="Helical" evidence="1">
    <location>
        <begin position="47"/>
        <end position="69"/>
    </location>
</feature>
<reference evidence="4 5" key="1">
    <citation type="submission" date="2023-01" db="EMBL/GenBank/DDBJ databases">
        <title>Characterization of estradiol degrading bacteria Microbacterium sp. MZT7 and reveal degrading genes through genome analysis.</title>
        <authorList>
            <person name="Hao P."/>
            <person name="Gao Y."/>
        </authorList>
    </citation>
    <scope>NUCLEOTIDE SEQUENCE [LARGE SCALE GENOMIC DNA]</scope>
    <source>
        <strain evidence="4 5">MZT7</strain>
    </source>
</reference>
<evidence type="ECO:0000259" key="3">
    <source>
        <dbReference type="Pfam" id="PF19040"/>
    </source>
</evidence>
<protein>
    <submittedName>
        <fullName evidence="4">Acyltransferase</fullName>
    </submittedName>
</protein>
<gene>
    <name evidence="4" type="ORF">K8F61_07940</name>
</gene>
<organism evidence="4 5">
    <name type="scientific">Microbacterium resistens</name>
    <dbReference type="NCBI Taxonomy" id="156977"/>
    <lineage>
        <taxon>Bacteria</taxon>
        <taxon>Bacillati</taxon>
        <taxon>Actinomycetota</taxon>
        <taxon>Actinomycetes</taxon>
        <taxon>Micrococcales</taxon>
        <taxon>Microbacteriaceae</taxon>
        <taxon>Microbacterium</taxon>
    </lineage>
</organism>
<keyword evidence="1" id="KW-0472">Membrane</keyword>
<sequence>MTAPAATRTAVAASRRARGFRPDIQALRAVAIALVVANHLWPSVLTGGYVGVDVFFVISGFLITGHLVAELRRDGRVRLGAFYARRIRRLLPAALLVLFVTIVGVWVLLPPTRWTDNALQTIASAVYVENWTLAGLSVDYSAHNGAASAVQHYWSLSVEEQFYLVWPVLLLAAFLLLARRRRANGPVTTRSQNPVWTVDAASTGWLLASVAGGVAAVSLTLSVLFTAAAPAPAYFVTFTRMWEFAAGALVALVPGAVFARFGTSVAAAVAVVGAAAIAVSAVLFDSRTPFPSAAALLPVLGTVLVLVAGAGRPALPVLSRVTHSRPVQWLGDVSYSLYLWHWPLIILIPFLLRHPLTLPVELGVLGVALVLAGVTRRLVEVPAQRSPWWRTTRRALLGMGAMMLVVVTTAGAAALAGSTRATPVPVGEPIALPAGVPADCAGPGALLPGSGCDPSLAVAEPVVSDADAYYALAPECAAYDDRLRMDDRQTTRECDFGDGPRVWLVGDSHAEQWQGALFAIARERGWRLTISTFPGCPAADVPFIGFDTEWGPVDYERCRMWAAQLTETLVSESPDLVITSMAARQQLVADEAGVGHDAVFADGLRRTWTRWTDAGIRILPIIDIPLNADVRDPDCVVLRASSPEQCAVPRDAALPPDPLVLATASAQEGVHPVDLSDRFCDAERCFAAVGGMPVYFDADHMSGPYAARLAPDLLPAIDRALSD</sequence>
<dbReference type="PANTHER" id="PTHR23028:SF53">
    <property type="entry name" value="ACYL_TRANSF_3 DOMAIN-CONTAINING PROTEIN"/>
    <property type="match status" value="1"/>
</dbReference>
<keyword evidence="1" id="KW-1133">Transmembrane helix</keyword>
<dbReference type="Proteomes" id="UP001199642">
    <property type="component" value="Chromosome"/>
</dbReference>
<keyword evidence="1" id="KW-0812">Transmembrane</keyword>
<proteinExistence type="predicted"/>
<feature type="transmembrane region" description="Helical" evidence="1">
    <location>
        <begin position="329"/>
        <end position="350"/>
    </location>
</feature>
<evidence type="ECO:0000259" key="2">
    <source>
        <dbReference type="Pfam" id="PF01757"/>
    </source>
</evidence>
<dbReference type="PANTHER" id="PTHR23028">
    <property type="entry name" value="ACETYLTRANSFERASE"/>
    <property type="match status" value="1"/>
</dbReference>
<feature type="transmembrane region" description="Helical" evidence="1">
    <location>
        <begin position="90"/>
        <end position="109"/>
    </location>
</feature>